<feature type="short sequence motif" description="GXGXXG" evidence="4">
    <location>
        <begin position="47"/>
        <end position="52"/>
    </location>
</feature>
<dbReference type="SUPFAM" id="SSF52151">
    <property type="entry name" value="FabD/lysophospholipase-like"/>
    <property type="match status" value="1"/>
</dbReference>
<dbReference type="EMBL" id="AP014569">
    <property type="protein sequence ID" value="BAO83176.1"/>
    <property type="molecule type" value="Genomic_DNA"/>
</dbReference>
<evidence type="ECO:0000256" key="3">
    <source>
        <dbReference type="ARBA" id="ARBA00023098"/>
    </source>
</evidence>
<evidence type="ECO:0000256" key="2">
    <source>
        <dbReference type="ARBA" id="ARBA00022963"/>
    </source>
</evidence>
<evidence type="ECO:0000256" key="1">
    <source>
        <dbReference type="ARBA" id="ARBA00022801"/>
    </source>
</evidence>
<sequence length="368" mass="40388">MADPTPTPPPEPEPAWRRALARWQDWLRPGHASPGPQKLRLNLALQGGGAHGAYTWGVLDALLEHEALELEGLSGSSAGAVNAVLLADGWVRAGRAGARAALAQFWGELGQHLPASLVRSKGETVRLAPAGRLLAHWAAQFTPAQLNPSDLNPLRDLLERQIDFERLRRDCPFKLYIGATQVNTGRLRLFREHEISAEVLLASACLPKIHHTVHIDGEPYWDGGYSANPAIAPLVYDCATPDVLLVLLNPLRRSQTPRSLAEIETRLVELGFGTHIMNEMRHFAQAARHARTPPSATPALQRLLQQRFHLIGGEELDSLAHSESKLIVHTPFLQHLHQQGRAHAQAWLHDSAALVGLRSSIDVEALFG</sequence>
<dbReference type="Pfam" id="PF01734">
    <property type="entry name" value="Patatin"/>
    <property type="match status" value="1"/>
</dbReference>
<name>A0A060NKY3_9BURK</name>
<accession>A0A060NKY3</accession>
<dbReference type="InterPro" id="IPR002641">
    <property type="entry name" value="PNPLA_dom"/>
</dbReference>
<reference evidence="6 7" key="1">
    <citation type="journal article" date="2014" name="Nat. Commun.">
        <title>Physiological and genomic features of highly alkaliphilic hydrogen-utilizing Betaproteobacteria from a continental serpentinizing site.</title>
        <authorList>
            <person name="Suzuki S."/>
            <person name="Kuenen J.G."/>
            <person name="Schipper K."/>
            <person name="van der Velde S."/>
            <person name="Ishii S."/>
            <person name="Wu A."/>
            <person name="Sorokin D.Y."/>
            <person name="Tenney A."/>
            <person name="Meng X.Y."/>
            <person name="Morrill P.L."/>
            <person name="Kamagata Y."/>
            <person name="Muyzer G."/>
            <person name="Nealson K.H."/>
        </authorList>
    </citation>
    <scope>NUCLEOTIDE SEQUENCE [LARGE SCALE GENOMIC DNA]</scope>
    <source>
        <strain evidence="6 7">B1</strain>
    </source>
</reference>
<evidence type="ECO:0000259" key="5">
    <source>
        <dbReference type="PROSITE" id="PS51635"/>
    </source>
</evidence>
<dbReference type="HOGENOM" id="CLU_040292_0_0_4"/>
<dbReference type="AlphaFoldDB" id="A0A060NKY3"/>
<organism evidence="6 7">
    <name type="scientific">Serpentinimonas maccroryi</name>
    <dbReference type="NCBI Taxonomy" id="1458426"/>
    <lineage>
        <taxon>Bacteria</taxon>
        <taxon>Pseudomonadati</taxon>
        <taxon>Pseudomonadota</taxon>
        <taxon>Betaproteobacteria</taxon>
        <taxon>Burkholderiales</taxon>
        <taxon>Comamonadaceae</taxon>
        <taxon>Serpentinimonas</taxon>
    </lineage>
</organism>
<dbReference type="KEGG" id="cbab:SMCB_0948"/>
<feature type="active site" description="Nucleophile" evidence="4">
    <location>
        <position position="77"/>
    </location>
</feature>
<dbReference type="Gene3D" id="3.40.1090.10">
    <property type="entry name" value="Cytosolic phospholipase A2 catalytic domain"/>
    <property type="match status" value="2"/>
</dbReference>
<protein>
    <submittedName>
        <fullName evidence="6">Predicted esterase of the alpha-beta hydrolase superfamily</fullName>
    </submittedName>
</protein>
<dbReference type="OrthoDB" id="9770965at2"/>
<dbReference type="GO" id="GO:0016787">
    <property type="term" value="F:hydrolase activity"/>
    <property type="evidence" value="ECO:0007669"/>
    <property type="project" value="UniProtKB-UniRule"/>
</dbReference>
<dbReference type="PANTHER" id="PTHR14226:SF78">
    <property type="entry name" value="SLR0060 PROTEIN"/>
    <property type="match status" value="1"/>
</dbReference>
<gene>
    <name evidence="6" type="ORF">SMCB_0948</name>
</gene>
<proteinExistence type="predicted"/>
<dbReference type="InterPro" id="IPR016035">
    <property type="entry name" value="Acyl_Trfase/lysoPLipase"/>
</dbReference>
<keyword evidence="7" id="KW-1185">Reference proteome</keyword>
<feature type="short sequence motif" description="GXSXG" evidence="4">
    <location>
        <begin position="75"/>
        <end position="79"/>
    </location>
</feature>
<keyword evidence="3 4" id="KW-0443">Lipid metabolism</keyword>
<keyword evidence="2 4" id="KW-0442">Lipid degradation</keyword>
<dbReference type="InterPro" id="IPR050301">
    <property type="entry name" value="NTE"/>
</dbReference>
<dbReference type="Proteomes" id="UP000066014">
    <property type="component" value="Chromosome"/>
</dbReference>
<dbReference type="GO" id="GO:0016042">
    <property type="term" value="P:lipid catabolic process"/>
    <property type="evidence" value="ECO:0007669"/>
    <property type="project" value="UniProtKB-UniRule"/>
</dbReference>
<dbReference type="RefSeq" id="WP_082027235.1">
    <property type="nucleotide sequence ID" value="NZ_AP014569.1"/>
</dbReference>
<dbReference type="PANTHER" id="PTHR14226">
    <property type="entry name" value="NEUROPATHY TARGET ESTERASE/SWISS CHEESE D.MELANOGASTER"/>
    <property type="match status" value="1"/>
</dbReference>
<evidence type="ECO:0000313" key="6">
    <source>
        <dbReference type="EMBL" id="BAO83176.1"/>
    </source>
</evidence>
<dbReference type="STRING" id="1458426.SMCB_0948"/>
<feature type="active site" description="Proton acceptor" evidence="4">
    <location>
        <position position="222"/>
    </location>
</feature>
<dbReference type="PROSITE" id="PS51635">
    <property type="entry name" value="PNPLA"/>
    <property type="match status" value="1"/>
</dbReference>
<feature type="short sequence motif" description="DGA/G" evidence="4">
    <location>
        <begin position="222"/>
        <end position="224"/>
    </location>
</feature>
<feature type="domain" description="PNPLA" evidence="5">
    <location>
        <begin position="43"/>
        <end position="235"/>
    </location>
</feature>
<evidence type="ECO:0000313" key="7">
    <source>
        <dbReference type="Proteomes" id="UP000066014"/>
    </source>
</evidence>
<evidence type="ECO:0000256" key="4">
    <source>
        <dbReference type="PROSITE-ProRule" id="PRU01161"/>
    </source>
</evidence>
<keyword evidence="1 4" id="KW-0378">Hydrolase</keyword>